<evidence type="ECO:0000313" key="2">
    <source>
        <dbReference type="Proteomes" id="UP001147700"/>
    </source>
</evidence>
<protein>
    <recommendedName>
        <fullName evidence="3">Class I SAM-dependent methyltransferase</fullName>
    </recommendedName>
</protein>
<comment type="caution">
    <text evidence="1">The sequence shown here is derived from an EMBL/GenBank/DDBJ whole genome shotgun (WGS) entry which is preliminary data.</text>
</comment>
<reference evidence="1" key="1">
    <citation type="submission" date="2022-10" db="EMBL/GenBank/DDBJ databases">
        <title>The WGS of Solirubrobacter sp. CPCC 204708.</title>
        <authorList>
            <person name="Jiang Z."/>
        </authorList>
    </citation>
    <scope>NUCLEOTIDE SEQUENCE</scope>
    <source>
        <strain evidence="1">CPCC 204708</strain>
    </source>
</reference>
<evidence type="ECO:0000313" key="1">
    <source>
        <dbReference type="EMBL" id="MDA0138855.1"/>
    </source>
</evidence>
<proteinExistence type="predicted"/>
<keyword evidence="2" id="KW-1185">Reference proteome</keyword>
<dbReference type="EMBL" id="JAPCID010000019">
    <property type="protein sequence ID" value="MDA0138855.1"/>
    <property type="molecule type" value="Genomic_DNA"/>
</dbReference>
<gene>
    <name evidence="1" type="ORF">OJ962_15235</name>
</gene>
<organism evidence="1 2">
    <name type="scientific">Solirubrobacter deserti</name>
    <dbReference type="NCBI Taxonomy" id="2282478"/>
    <lineage>
        <taxon>Bacteria</taxon>
        <taxon>Bacillati</taxon>
        <taxon>Actinomycetota</taxon>
        <taxon>Thermoleophilia</taxon>
        <taxon>Solirubrobacterales</taxon>
        <taxon>Solirubrobacteraceae</taxon>
        <taxon>Solirubrobacter</taxon>
    </lineage>
</organism>
<evidence type="ECO:0008006" key="3">
    <source>
        <dbReference type="Google" id="ProtNLM"/>
    </source>
</evidence>
<dbReference type="Proteomes" id="UP001147700">
    <property type="component" value="Unassembled WGS sequence"/>
</dbReference>
<dbReference type="RefSeq" id="WP_202953430.1">
    <property type="nucleotide sequence ID" value="NZ_JAPCID010000019.1"/>
</dbReference>
<name>A0ABT4RJX5_9ACTN</name>
<sequence>MDRTLAANARRNANGGLRRLWRWRSARDAAWTLLDRHVARGATVAVVGAGNGHDLPLRRLGRRAGRLDLIDLDAAALRGTQRRLLLTGVRARTITQDVTGGAAEAIVRAVVGGRSVRVPPAPQTIGRPPYDVVIADQFLSQLLYPALSDSQLSRRFQAAALRAHGQSLTNAVVRDLLIAGALVVLIEDVLGWWEGHVQPFTLEEVLAAPEPLGLMERGRQPRGCDGRAALAAAGAQVVDRAVWQWPFRDGTDYLVCATVAVSG</sequence>
<dbReference type="InterPro" id="IPR029063">
    <property type="entry name" value="SAM-dependent_MTases_sf"/>
</dbReference>
<dbReference type="SUPFAM" id="SSF53335">
    <property type="entry name" value="S-adenosyl-L-methionine-dependent methyltransferases"/>
    <property type="match status" value="1"/>
</dbReference>
<dbReference type="Gene3D" id="3.40.50.150">
    <property type="entry name" value="Vaccinia Virus protein VP39"/>
    <property type="match status" value="1"/>
</dbReference>
<accession>A0ABT4RJX5</accession>